<dbReference type="AlphaFoldDB" id="A0A521FTX3"/>
<protein>
    <submittedName>
        <fullName evidence="1">Uncharacterized protein</fullName>
    </submittedName>
</protein>
<name>A0A521FTX3_9SPHI</name>
<gene>
    <name evidence="1" type="ORF">SAMN06265348_1248</name>
</gene>
<keyword evidence="2" id="KW-1185">Reference proteome</keyword>
<organism evidence="1 2">
    <name type="scientific">Pedobacter westerhofensis</name>
    <dbReference type="NCBI Taxonomy" id="425512"/>
    <lineage>
        <taxon>Bacteria</taxon>
        <taxon>Pseudomonadati</taxon>
        <taxon>Bacteroidota</taxon>
        <taxon>Sphingobacteriia</taxon>
        <taxon>Sphingobacteriales</taxon>
        <taxon>Sphingobacteriaceae</taxon>
        <taxon>Pedobacter</taxon>
    </lineage>
</organism>
<evidence type="ECO:0000313" key="1">
    <source>
        <dbReference type="EMBL" id="SMO99613.1"/>
    </source>
</evidence>
<sequence>MVNSTVIEDQIIQTLEEKLSDVGVTLDLFYTELIKLNMRCQTQGNKEMYSIIIKFLRAIRLYQKNQTFLTQKSSLIIQDNYHIYVHEQI</sequence>
<accession>A0A521FTX3</accession>
<proteinExistence type="predicted"/>
<dbReference type="EMBL" id="FXTN01000024">
    <property type="protein sequence ID" value="SMO99613.1"/>
    <property type="molecule type" value="Genomic_DNA"/>
</dbReference>
<reference evidence="1 2" key="1">
    <citation type="submission" date="2017-05" db="EMBL/GenBank/DDBJ databases">
        <authorList>
            <person name="Varghese N."/>
            <person name="Submissions S."/>
        </authorList>
    </citation>
    <scope>NUCLEOTIDE SEQUENCE [LARGE SCALE GENOMIC DNA]</scope>
    <source>
        <strain evidence="1 2">DSM 19036</strain>
    </source>
</reference>
<evidence type="ECO:0000313" key="2">
    <source>
        <dbReference type="Proteomes" id="UP000320300"/>
    </source>
</evidence>
<dbReference type="Proteomes" id="UP000320300">
    <property type="component" value="Unassembled WGS sequence"/>
</dbReference>